<name>A0ABT7UFG1_9FIRM</name>
<dbReference type="InterPro" id="IPR001707">
    <property type="entry name" value="Cmp_AcTrfase"/>
</dbReference>
<proteinExistence type="predicted"/>
<dbReference type="InterPro" id="IPR023213">
    <property type="entry name" value="CAT-like_dom_sf"/>
</dbReference>
<keyword evidence="2" id="KW-1185">Reference proteome</keyword>
<dbReference type="SUPFAM" id="SSF52777">
    <property type="entry name" value="CoA-dependent acyltransferases"/>
    <property type="match status" value="1"/>
</dbReference>
<dbReference type="Pfam" id="PF00302">
    <property type="entry name" value="CAT"/>
    <property type="match status" value="1"/>
</dbReference>
<reference evidence="1 2" key="2">
    <citation type="submission" date="2023-06" db="EMBL/GenBank/DDBJ databases">
        <authorList>
            <person name="Zeman M."/>
            <person name="Kubasova T."/>
            <person name="Jahodarova E."/>
            <person name="Nykrynova M."/>
            <person name="Rychlik I."/>
        </authorList>
    </citation>
    <scope>NUCLEOTIDE SEQUENCE [LARGE SCALE GENOMIC DNA]</scope>
    <source>
        <strain evidence="1 2">ET341</strain>
    </source>
</reference>
<organism evidence="1 2">
    <name type="scientific">Massilimicrobiota timonensis</name>
    <dbReference type="NCBI Taxonomy" id="1776392"/>
    <lineage>
        <taxon>Bacteria</taxon>
        <taxon>Bacillati</taxon>
        <taxon>Bacillota</taxon>
        <taxon>Erysipelotrichia</taxon>
        <taxon>Erysipelotrichales</taxon>
        <taxon>Erysipelotrichaceae</taxon>
        <taxon>Massilimicrobiota</taxon>
    </lineage>
</organism>
<sequence>MQEINPKDTNRAKSFELYINAPMPMVTIFKTLDISHLMKLKKDGYKLNMLMCYCIGLAASEIKEFYLLPIGQKMFQYDKIGLNVIVANNSGTINTCDIPFSSNLEEFNQSYLQLTKKVYETCQDYEIEDHMIIGTSSLIKYDIDGIINMYSGIFNNPFMLWGKYKENKQITELKISFQFHHVQMDGMEACEFLDLLQHKINQLAI</sequence>
<dbReference type="RefSeq" id="WP_289527058.1">
    <property type="nucleotide sequence ID" value="NZ_JAUDCK010000002.1"/>
</dbReference>
<dbReference type="PANTHER" id="PTHR38474">
    <property type="entry name" value="SLR0299 PROTEIN"/>
    <property type="match status" value="1"/>
</dbReference>
<dbReference type="Gene3D" id="3.30.559.10">
    <property type="entry name" value="Chloramphenicol acetyltransferase-like domain"/>
    <property type="match status" value="1"/>
</dbReference>
<dbReference type="Proteomes" id="UP001529275">
    <property type="component" value="Unassembled WGS sequence"/>
</dbReference>
<accession>A0ABT7UFG1</accession>
<dbReference type="PANTHER" id="PTHR38474:SF1">
    <property type="entry name" value="SLR0299 PROTEIN"/>
    <property type="match status" value="1"/>
</dbReference>
<dbReference type="EMBL" id="JAUDCK010000002">
    <property type="protein sequence ID" value="MDM8194889.1"/>
    <property type="molecule type" value="Genomic_DNA"/>
</dbReference>
<comment type="caution">
    <text evidence="1">The sequence shown here is derived from an EMBL/GenBank/DDBJ whole genome shotgun (WGS) entry which is preliminary data.</text>
</comment>
<protein>
    <submittedName>
        <fullName evidence="1">CatA-like O-acetyltransferase, family 2</fullName>
    </submittedName>
</protein>
<reference evidence="2" key="1">
    <citation type="submission" date="2023-06" db="EMBL/GenBank/DDBJ databases">
        <title>Identification and characterization of horizontal gene transfer across gut microbiota members of farm animals based on homology search.</title>
        <authorList>
            <person name="Zeman M."/>
            <person name="Kubasova T."/>
            <person name="Jahodarova E."/>
            <person name="Nykrynova M."/>
            <person name="Rychlik I."/>
        </authorList>
    </citation>
    <scope>NUCLEOTIDE SEQUENCE [LARGE SCALE GENOMIC DNA]</scope>
    <source>
        <strain evidence="2">ET341</strain>
    </source>
</reference>
<gene>
    <name evidence="1" type="ORF">QUV98_00960</name>
</gene>
<dbReference type="NCBIfam" id="NF040637">
    <property type="entry name" value="CatA_like_2"/>
    <property type="match status" value="1"/>
</dbReference>
<evidence type="ECO:0000313" key="1">
    <source>
        <dbReference type="EMBL" id="MDM8194889.1"/>
    </source>
</evidence>
<evidence type="ECO:0000313" key="2">
    <source>
        <dbReference type="Proteomes" id="UP001529275"/>
    </source>
</evidence>
<dbReference type="SMART" id="SM01059">
    <property type="entry name" value="CAT"/>
    <property type="match status" value="1"/>
</dbReference>